<dbReference type="EMBL" id="JAGTTL010000027">
    <property type="protein sequence ID" value="KAK6301336.1"/>
    <property type="molecule type" value="Genomic_DNA"/>
</dbReference>
<feature type="non-terminal residue" evidence="1">
    <location>
        <position position="1"/>
    </location>
</feature>
<dbReference type="Proteomes" id="UP001356427">
    <property type="component" value="Unassembled WGS sequence"/>
</dbReference>
<organism evidence="1 2">
    <name type="scientific">Coregonus suidteri</name>
    <dbReference type="NCBI Taxonomy" id="861788"/>
    <lineage>
        <taxon>Eukaryota</taxon>
        <taxon>Metazoa</taxon>
        <taxon>Chordata</taxon>
        <taxon>Craniata</taxon>
        <taxon>Vertebrata</taxon>
        <taxon>Euteleostomi</taxon>
        <taxon>Actinopterygii</taxon>
        <taxon>Neopterygii</taxon>
        <taxon>Teleostei</taxon>
        <taxon>Protacanthopterygii</taxon>
        <taxon>Salmoniformes</taxon>
        <taxon>Salmonidae</taxon>
        <taxon>Coregoninae</taxon>
        <taxon>Coregonus</taxon>
    </lineage>
</organism>
<dbReference type="PANTHER" id="PTHR33443">
    <property type="entry name" value="ZGC:112980"/>
    <property type="match status" value="1"/>
</dbReference>
<dbReference type="InterPro" id="IPR053234">
    <property type="entry name" value="RPM1_Interactor"/>
</dbReference>
<evidence type="ECO:0000313" key="2">
    <source>
        <dbReference type="Proteomes" id="UP001356427"/>
    </source>
</evidence>
<sequence>SRLTDSDVKGPVESNQLFCHQCFCYVCDKVASECSVWSASGVCHCNAHKKSVFWSSKRDKVVLGYLQMFNFNLLEIDNDLRLAESLLLQLGEELSMEYASFQRGVAVRGLAVQCACHCHAANSLECGNCQSNHLPLLVYDYTKVFKCVCRFLGRAERERPKAAAVMRLGAAKLFITHCAPPGLVISHHVEARIEEALHLLLTRVTEVVRRQMVQCDFSPEFLQKLQGFYQTLPLPPSCITQRNS</sequence>
<accession>A0AAN8LID0</accession>
<protein>
    <submittedName>
        <fullName evidence="1">Uncharacterized protein</fullName>
    </submittedName>
</protein>
<keyword evidence="2" id="KW-1185">Reference proteome</keyword>
<reference evidence="1 2" key="1">
    <citation type="submission" date="2021-04" db="EMBL/GenBank/DDBJ databases">
        <authorList>
            <person name="De Guttry C."/>
            <person name="Zahm M."/>
            <person name="Klopp C."/>
            <person name="Cabau C."/>
            <person name="Louis A."/>
            <person name="Berthelot C."/>
            <person name="Parey E."/>
            <person name="Roest Crollius H."/>
            <person name="Montfort J."/>
            <person name="Robinson-Rechavi M."/>
            <person name="Bucao C."/>
            <person name="Bouchez O."/>
            <person name="Gislard M."/>
            <person name="Lluch J."/>
            <person name="Milhes M."/>
            <person name="Lampietro C."/>
            <person name="Lopez Roques C."/>
            <person name="Donnadieu C."/>
            <person name="Braasch I."/>
            <person name="Desvignes T."/>
            <person name="Postlethwait J."/>
            <person name="Bobe J."/>
            <person name="Wedekind C."/>
            <person name="Guiguen Y."/>
        </authorList>
    </citation>
    <scope>NUCLEOTIDE SEQUENCE [LARGE SCALE GENOMIC DNA]</scope>
    <source>
        <strain evidence="1">Cs_M1</strain>
        <tissue evidence="1">Blood</tissue>
    </source>
</reference>
<gene>
    <name evidence="1" type="ORF">J4Q44_G00294340</name>
</gene>
<proteinExistence type="predicted"/>
<evidence type="ECO:0000313" key="1">
    <source>
        <dbReference type="EMBL" id="KAK6301336.1"/>
    </source>
</evidence>
<name>A0AAN8LID0_9TELE</name>
<comment type="caution">
    <text evidence="1">The sequence shown here is derived from an EMBL/GenBank/DDBJ whole genome shotgun (WGS) entry which is preliminary data.</text>
</comment>
<dbReference type="AlphaFoldDB" id="A0AAN8LID0"/>
<dbReference type="PANTHER" id="PTHR33443:SF30">
    <property type="entry name" value="SARCOSINE DEHYDROGENASE-2C PROTEIN"/>
    <property type="match status" value="1"/>
</dbReference>